<dbReference type="Proteomes" id="UP000030940">
    <property type="component" value="Chromosome"/>
</dbReference>
<sequence>MQDRKFSFRKYFLILIFLVFIVSSITYFYSTQMLEKSQKSVEDNLDAKLKLVNMEDFYFDLNECLNMDDFFIPRPDFLNENLNKNLVIDGLIKNKFLDENFFKGIWIKKENLFNIDIEKENEKLIDKILEISE</sequence>
<gene>
    <name evidence="2" type="ORF">OY14_00215</name>
</gene>
<proteinExistence type="predicted"/>
<protein>
    <submittedName>
        <fullName evidence="2">Uncharacterized protein</fullName>
    </submittedName>
</protein>
<keyword evidence="1" id="KW-1133">Transmembrane helix</keyword>
<dbReference type="HOGENOM" id="CLU_1955372_0_0_12"/>
<evidence type="ECO:0000313" key="3">
    <source>
        <dbReference type="Proteomes" id="UP000030940"/>
    </source>
</evidence>
<evidence type="ECO:0000313" key="2">
    <source>
        <dbReference type="EMBL" id="AJA89897.1"/>
    </source>
</evidence>
<keyword evidence="3" id="KW-1185">Reference proteome</keyword>
<dbReference type="KEGG" id="bchi:OY14_00215"/>
<name>A0A0A7V0Y7_9SPIR</name>
<dbReference type="STRING" id="1245910.OY14_00215"/>
<dbReference type="AlphaFoldDB" id="A0A0A7V0Y7"/>
<feature type="transmembrane region" description="Helical" evidence="1">
    <location>
        <begin position="12"/>
        <end position="30"/>
    </location>
</feature>
<dbReference type="EMBL" id="CP009910">
    <property type="protein sequence ID" value="AJA89897.1"/>
    <property type="molecule type" value="Genomic_DNA"/>
</dbReference>
<keyword evidence="1" id="KW-0472">Membrane</keyword>
<evidence type="ECO:0000256" key="1">
    <source>
        <dbReference type="SAM" id="Phobius"/>
    </source>
</evidence>
<reference evidence="2 3" key="1">
    <citation type="journal article" date="2015" name="Genome Announc.">
        <title>Genome Sequence of Borrelia chilensis VA1, a South American Member of the Lyme Borreliosis Group.</title>
        <authorList>
            <person name="Huang W."/>
            <person name="Ojaimi C."/>
            <person name="Fallon J.T."/>
            <person name="Travisany D."/>
            <person name="Maass A."/>
            <person name="Ivanova L."/>
            <person name="Tomova A."/>
            <person name="Gonzalez-Acuna D."/>
            <person name="Godfrey H.P."/>
            <person name="Cabello F.C."/>
        </authorList>
    </citation>
    <scope>NUCLEOTIDE SEQUENCE [LARGE SCALE GENOMIC DNA]</scope>
    <source>
        <strain evidence="2 3">VA1</strain>
    </source>
</reference>
<keyword evidence="1" id="KW-0812">Transmembrane</keyword>
<accession>A0A0A7V0Y7</accession>
<organism evidence="2 3">
    <name type="scientific">Borreliella chilensis</name>
    <dbReference type="NCBI Taxonomy" id="1245910"/>
    <lineage>
        <taxon>Bacteria</taxon>
        <taxon>Pseudomonadati</taxon>
        <taxon>Spirochaetota</taxon>
        <taxon>Spirochaetia</taxon>
        <taxon>Spirochaetales</taxon>
        <taxon>Borreliaceae</taxon>
        <taxon>Borreliella</taxon>
    </lineage>
</organism>